<dbReference type="PROSITE" id="PS50175">
    <property type="entry name" value="ASP_PROT_RETROV"/>
    <property type="match status" value="1"/>
</dbReference>
<dbReference type="Pfam" id="PF13975">
    <property type="entry name" value="gag-asp_proteas"/>
    <property type="match status" value="1"/>
</dbReference>
<dbReference type="CDD" id="cd05483">
    <property type="entry name" value="retropepsin_like_bacteria"/>
    <property type="match status" value="1"/>
</dbReference>
<dbReference type="InterPro" id="IPR011969">
    <property type="entry name" value="Clan_AA_Asp_peptidase_C"/>
</dbReference>
<organism evidence="4 5">
    <name type="scientific">Qipengyuania atrilutea</name>
    <dbReference type="NCBI Taxonomy" id="2744473"/>
    <lineage>
        <taxon>Bacteria</taxon>
        <taxon>Pseudomonadati</taxon>
        <taxon>Pseudomonadota</taxon>
        <taxon>Alphaproteobacteria</taxon>
        <taxon>Sphingomonadales</taxon>
        <taxon>Erythrobacteraceae</taxon>
        <taxon>Qipengyuania</taxon>
    </lineage>
</organism>
<dbReference type="EMBL" id="JABWGV010000003">
    <property type="protein sequence ID" value="NVD45121.1"/>
    <property type="molecule type" value="Genomic_DNA"/>
</dbReference>
<dbReference type="GO" id="GO:0006508">
    <property type="term" value="P:proteolysis"/>
    <property type="evidence" value="ECO:0007669"/>
    <property type="project" value="UniProtKB-KW"/>
</dbReference>
<reference evidence="4 5" key="1">
    <citation type="submission" date="2020-06" db="EMBL/GenBank/DDBJ databases">
        <title>Altererythrobacter sp. HHU K3-1.</title>
        <authorList>
            <person name="Zhang D."/>
            <person name="Xue H."/>
        </authorList>
    </citation>
    <scope>NUCLEOTIDE SEQUENCE [LARGE SCALE GENOMIC DNA]</scope>
    <source>
        <strain evidence="4 5">HHU K3-1</strain>
    </source>
</reference>
<sequence length="173" mass="18048">MKMQAVFLCGLMMGSAFVFVPRPSAEGAAEANADNKTAYAADASEAYDSWAAGETVLERRPDGHFYASVMIDGAETEMMVDTGASFIALTAADARDIGLSWREQDAIVVAHGASGPVKGVPVRLAEVELNGHIATNVEAAVIPTGLGVSLLGQSYLQKLERVEIAGETMSLGG</sequence>
<gene>
    <name evidence="4" type="ORF">HUV48_08820</name>
</gene>
<accession>A0A850GZR2</accession>
<evidence type="ECO:0000259" key="3">
    <source>
        <dbReference type="PROSITE" id="PS50175"/>
    </source>
</evidence>
<dbReference type="InterPro" id="IPR001969">
    <property type="entry name" value="Aspartic_peptidase_AS"/>
</dbReference>
<keyword evidence="2" id="KW-0732">Signal</keyword>
<evidence type="ECO:0000256" key="1">
    <source>
        <dbReference type="ARBA" id="ARBA00022801"/>
    </source>
</evidence>
<feature type="domain" description="Peptidase A2" evidence="3">
    <location>
        <begin position="76"/>
        <end position="155"/>
    </location>
</feature>
<evidence type="ECO:0000313" key="5">
    <source>
        <dbReference type="Proteomes" id="UP000561438"/>
    </source>
</evidence>
<evidence type="ECO:0000313" key="4">
    <source>
        <dbReference type="EMBL" id="NVD45121.1"/>
    </source>
</evidence>
<evidence type="ECO:0000256" key="2">
    <source>
        <dbReference type="SAM" id="SignalP"/>
    </source>
</evidence>
<comment type="caution">
    <text evidence="4">The sequence shown here is derived from an EMBL/GenBank/DDBJ whole genome shotgun (WGS) entry which is preliminary data.</text>
</comment>
<dbReference type="InterPro" id="IPR034122">
    <property type="entry name" value="Retropepsin-like_bacterial"/>
</dbReference>
<dbReference type="GO" id="GO:0004190">
    <property type="term" value="F:aspartic-type endopeptidase activity"/>
    <property type="evidence" value="ECO:0007669"/>
    <property type="project" value="InterPro"/>
</dbReference>
<dbReference type="Gene3D" id="2.40.70.10">
    <property type="entry name" value="Acid Proteases"/>
    <property type="match status" value="1"/>
</dbReference>
<dbReference type="InterPro" id="IPR021109">
    <property type="entry name" value="Peptidase_aspartic_dom_sf"/>
</dbReference>
<protein>
    <submittedName>
        <fullName evidence="4">Retroviral-like aspartic protease family protein</fullName>
    </submittedName>
</protein>
<keyword evidence="1" id="KW-0378">Hydrolase</keyword>
<dbReference type="PROSITE" id="PS00141">
    <property type="entry name" value="ASP_PROTEASE"/>
    <property type="match status" value="1"/>
</dbReference>
<dbReference type="Proteomes" id="UP000561438">
    <property type="component" value="Unassembled WGS sequence"/>
</dbReference>
<keyword evidence="4" id="KW-0645">Protease</keyword>
<name>A0A850GZR2_9SPHN</name>
<feature type="chain" id="PRO_5032437763" evidence="2">
    <location>
        <begin position="19"/>
        <end position="173"/>
    </location>
</feature>
<dbReference type="SUPFAM" id="SSF50630">
    <property type="entry name" value="Acid proteases"/>
    <property type="match status" value="1"/>
</dbReference>
<keyword evidence="5" id="KW-1185">Reference proteome</keyword>
<dbReference type="NCBIfam" id="TIGR02281">
    <property type="entry name" value="clan_AA_DTGA"/>
    <property type="match status" value="1"/>
</dbReference>
<feature type="signal peptide" evidence="2">
    <location>
        <begin position="1"/>
        <end position="18"/>
    </location>
</feature>
<proteinExistence type="predicted"/>
<dbReference type="InterPro" id="IPR001995">
    <property type="entry name" value="Peptidase_A2_cat"/>
</dbReference>
<dbReference type="AlphaFoldDB" id="A0A850GZR2"/>